<dbReference type="Proteomes" id="UP001501490">
    <property type="component" value="Unassembled WGS sequence"/>
</dbReference>
<dbReference type="EMBL" id="BAABAB010000015">
    <property type="protein sequence ID" value="GAA3619041.1"/>
    <property type="molecule type" value="Genomic_DNA"/>
</dbReference>
<organism evidence="3 4">
    <name type="scientific">Microlunatus ginsengisoli</name>
    <dbReference type="NCBI Taxonomy" id="363863"/>
    <lineage>
        <taxon>Bacteria</taxon>
        <taxon>Bacillati</taxon>
        <taxon>Actinomycetota</taxon>
        <taxon>Actinomycetes</taxon>
        <taxon>Propionibacteriales</taxon>
        <taxon>Propionibacteriaceae</taxon>
        <taxon>Microlunatus</taxon>
    </lineage>
</organism>
<dbReference type="InterPro" id="IPR012341">
    <property type="entry name" value="6hp_glycosidase-like_sf"/>
</dbReference>
<dbReference type="RefSeq" id="WP_344804284.1">
    <property type="nucleotide sequence ID" value="NZ_BAABAB010000015.1"/>
</dbReference>
<dbReference type="Gene3D" id="1.50.10.10">
    <property type="match status" value="1"/>
</dbReference>
<gene>
    <name evidence="3" type="ORF">GCM10022236_21640</name>
</gene>
<comment type="caution">
    <text evidence="3">The sequence shown here is derived from an EMBL/GenBank/DDBJ whole genome shotgun (WGS) entry which is preliminary data.</text>
</comment>
<sequence>MNRRLAVAATVTGFLALAVSPAWAEPAAPPGATPAKDASARSAELSVTNRLADRREVAAGTRAYSLGFEDGRFYANGWHITGEMGGIWTPPVKLLDGVWFGLDGQWIGPATKFTSGWGYTSYDLPTTAGLAVSRTDVAPDGRRGVLFGLTIRNPGKARTTTLAVDAHSELMGQYPWGFDGITPNASDNLPDKGSFDGQRLVFTDDGALPGAPTHHYAAAVGTALRPTNGVVGDGHWGPQPGHRCTGTETGAPSDPKPSACDDGPFGKGTGGRLTYDVSLPAHGSRTVWLGVAGSDQGSGQARSELAKLLQNPAKDLRVKMNSRQALADRTQLQLPDDPAIARAVDWGKQNLADLTLQARDLQIRWTNQGKQFPASLGTVDKATWIGAGYPDYPWIFGTDAEYTSFAAVTVGQFDAIKGHLNALRTISDLLNDRSGVVTHEVVADGSVYFGHDSRTTNADGTTSYDFNTDETVKFPSAVALVWRWTGDRAFLNANYDFTKRNLHYVVNKLDADGDGWPEGLGNVERTGMGPEKLDNTVYFIRGLYDLADMAQAKGDRATYRWATGLATDLRNRFDKTWWYAAAAQYADSLSDDNTQSFQKHWIGQTPMDAELVVDGQTVPGLAPRGHGTTALAGRQNDCFSGSRPLNRGLFHTGCGGGANGQGEKVIFGLTTSIQSVGEGNYGRLDRDQQGRYTHALAETMFGEPATGGTPDEQPGAMPEIFPSPDQGANIDRCWTCRSMFMQAWGNYGTAWPVVHQWLGVRPDLGRGRLSVVPQVPDDQNRVAGRNILLGKGSVDVAASRAGTVYRTEITTRRLGGDTISIGHTLPRNARIASVRLDGHAASSYQVRTTNRGLELTARAGAGHHTLVITTR</sequence>
<evidence type="ECO:0000256" key="1">
    <source>
        <dbReference type="SAM" id="MobiDB-lite"/>
    </source>
</evidence>
<feature type="region of interest" description="Disordered" evidence="1">
    <location>
        <begin position="239"/>
        <end position="265"/>
    </location>
</feature>
<feature type="signal peptide" evidence="2">
    <location>
        <begin position="1"/>
        <end position="24"/>
    </location>
</feature>
<feature type="chain" id="PRO_5047281155" description="Glycogen debranching protein" evidence="2">
    <location>
        <begin position="25"/>
        <end position="871"/>
    </location>
</feature>
<evidence type="ECO:0000313" key="4">
    <source>
        <dbReference type="Proteomes" id="UP001501490"/>
    </source>
</evidence>
<evidence type="ECO:0000256" key="2">
    <source>
        <dbReference type="SAM" id="SignalP"/>
    </source>
</evidence>
<accession>A0ABP6ZUF0</accession>
<evidence type="ECO:0008006" key="5">
    <source>
        <dbReference type="Google" id="ProtNLM"/>
    </source>
</evidence>
<proteinExistence type="predicted"/>
<evidence type="ECO:0000313" key="3">
    <source>
        <dbReference type="EMBL" id="GAA3619041.1"/>
    </source>
</evidence>
<keyword evidence="2" id="KW-0732">Signal</keyword>
<dbReference type="InterPro" id="IPR008928">
    <property type="entry name" value="6-hairpin_glycosidase_sf"/>
</dbReference>
<name>A0ABP6ZUF0_9ACTN</name>
<reference evidence="4" key="1">
    <citation type="journal article" date="2019" name="Int. J. Syst. Evol. Microbiol.">
        <title>The Global Catalogue of Microorganisms (GCM) 10K type strain sequencing project: providing services to taxonomists for standard genome sequencing and annotation.</title>
        <authorList>
            <consortium name="The Broad Institute Genomics Platform"/>
            <consortium name="The Broad Institute Genome Sequencing Center for Infectious Disease"/>
            <person name="Wu L."/>
            <person name="Ma J."/>
        </authorList>
    </citation>
    <scope>NUCLEOTIDE SEQUENCE [LARGE SCALE GENOMIC DNA]</scope>
    <source>
        <strain evidence="4">JCM 16929</strain>
    </source>
</reference>
<dbReference type="SUPFAM" id="SSF48208">
    <property type="entry name" value="Six-hairpin glycosidases"/>
    <property type="match status" value="1"/>
</dbReference>
<protein>
    <recommendedName>
        <fullName evidence="5">Glycogen debranching protein</fullName>
    </recommendedName>
</protein>
<keyword evidence="4" id="KW-1185">Reference proteome</keyword>